<dbReference type="Gene3D" id="1.20.1600.10">
    <property type="entry name" value="Outer membrane efflux proteins (OEP)"/>
    <property type="match status" value="1"/>
</dbReference>
<comment type="similarity">
    <text evidence="1 2">Belongs to the outer membrane factor (OMF) (TC 1.B.17) family.</text>
</comment>
<dbReference type="SUPFAM" id="SSF56954">
    <property type="entry name" value="Outer membrane efflux proteins (OEP)"/>
    <property type="match status" value="1"/>
</dbReference>
<feature type="coiled-coil region" evidence="3">
    <location>
        <begin position="375"/>
        <end position="412"/>
    </location>
</feature>
<keyword evidence="2" id="KW-0812">Transmembrane</keyword>
<keyword evidence="2" id="KW-0449">Lipoprotein</keyword>
<dbReference type="PANTHER" id="PTHR30203">
    <property type="entry name" value="OUTER MEMBRANE CATION EFFLUX PROTEIN"/>
    <property type="match status" value="1"/>
</dbReference>
<evidence type="ECO:0000313" key="5">
    <source>
        <dbReference type="Proteomes" id="UP000295493"/>
    </source>
</evidence>
<dbReference type="NCBIfam" id="TIGR01845">
    <property type="entry name" value="outer_NodT"/>
    <property type="match status" value="1"/>
</dbReference>
<keyword evidence="5" id="KW-1185">Reference proteome</keyword>
<protein>
    <submittedName>
        <fullName evidence="4">Multidrug efflux system outer membrane protein</fullName>
    </submittedName>
</protein>
<dbReference type="GO" id="GO:0005886">
    <property type="term" value="C:plasma membrane"/>
    <property type="evidence" value="ECO:0007669"/>
    <property type="project" value="UniProtKB-SubCell"/>
</dbReference>
<organism evidence="4 5">
    <name type="scientific">Stakelama pacifica</name>
    <dbReference type="NCBI Taxonomy" id="517720"/>
    <lineage>
        <taxon>Bacteria</taxon>
        <taxon>Pseudomonadati</taxon>
        <taxon>Pseudomonadota</taxon>
        <taxon>Alphaproteobacteria</taxon>
        <taxon>Sphingomonadales</taxon>
        <taxon>Sphingomonadaceae</taxon>
        <taxon>Stakelama</taxon>
    </lineage>
</organism>
<dbReference type="InterPro" id="IPR010131">
    <property type="entry name" value="MdtP/NodT-like"/>
</dbReference>
<dbReference type="RefSeq" id="WP_133493872.1">
    <property type="nucleotide sequence ID" value="NZ_BMLU01000001.1"/>
</dbReference>
<keyword evidence="3" id="KW-0175">Coiled coil</keyword>
<reference evidence="4 5" key="1">
    <citation type="submission" date="2019-03" db="EMBL/GenBank/DDBJ databases">
        <title>Genomic Encyclopedia of Type Strains, Phase IV (KMG-IV): sequencing the most valuable type-strain genomes for metagenomic binning, comparative biology and taxonomic classification.</title>
        <authorList>
            <person name="Goeker M."/>
        </authorList>
    </citation>
    <scope>NUCLEOTIDE SEQUENCE [LARGE SCALE GENOMIC DNA]</scope>
    <source>
        <strain evidence="4 5">DSM 25059</strain>
    </source>
</reference>
<keyword evidence="2" id="KW-0472">Membrane</keyword>
<evidence type="ECO:0000256" key="1">
    <source>
        <dbReference type="ARBA" id="ARBA00007613"/>
    </source>
</evidence>
<dbReference type="PROSITE" id="PS51257">
    <property type="entry name" value="PROKAR_LIPOPROTEIN"/>
    <property type="match status" value="1"/>
</dbReference>
<dbReference type="InterPro" id="IPR003423">
    <property type="entry name" value="OMP_efflux"/>
</dbReference>
<dbReference type="AlphaFoldDB" id="A0A4R6FXG7"/>
<gene>
    <name evidence="4" type="ORF">EV664_101255</name>
</gene>
<proteinExistence type="inferred from homology"/>
<dbReference type="Gene3D" id="2.20.200.10">
    <property type="entry name" value="Outer membrane efflux proteins (OEP)"/>
    <property type="match status" value="1"/>
</dbReference>
<evidence type="ECO:0000313" key="4">
    <source>
        <dbReference type="EMBL" id="TDN86679.1"/>
    </source>
</evidence>
<evidence type="ECO:0000256" key="2">
    <source>
        <dbReference type="RuleBase" id="RU362097"/>
    </source>
</evidence>
<evidence type="ECO:0000256" key="3">
    <source>
        <dbReference type="SAM" id="Coils"/>
    </source>
</evidence>
<dbReference type="GO" id="GO:0015562">
    <property type="term" value="F:efflux transmembrane transporter activity"/>
    <property type="evidence" value="ECO:0007669"/>
    <property type="project" value="InterPro"/>
</dbReference>
<dbReference type="EMBL" id="SNWD01000001">
    <property type="protein sequence ID" value="TDN86679.1"/>
    <property type="molecule type" value="Genomic_DNA"/>
</dbReference>
<name>A0A4R6FXG7_9SPHN</name>
<accession>A0A4R6FXG7</accession>
<keyword evidence="2" id="KW-0564">Palmitate</keyword>
<dbReference type="Proteomes" id="UP000295493">
    <property type="component" value="Unassembled WGS sequence"/>
</dbReference>
<dbReference type="Pfam" id="PF02321">
    <property type="entry name" value="OEP"/>
    <property type="match status" value="2"/>
</dbReference>
<comment type="subcellular location">
    <subcellularLocation>
        <location evidence="2">Cell membrane</location>
        <topology evidence="2">Lipid-anchor</topology>
    </subcellularLocation>
</comment>
<dbReference type="OrthoDB" id="9783100at2"/>
<comment type="caution">
    <text evidence="4">The sequence shown here is derived from an EMBL/GenBank/DDBJ whole genome shotgun (WGS) entry which is preliminary data.</text>
</comment>
<sequence length="458" mass="48554">MRRIVARPALALCVVAAGCAGPAEQYRPAGEVPVPEAFVTEYRPDSGANDIWWKGFDDPALDALVARALDNNLSIAAARSRLRAARALVTAERSDLAPSADGTADVQASTTGRGDTDVNAGAGADFLLDLDLSGRLSLEVEAAAANARANRYLVADQRRIVAAAVASQYVELRRTQARLALLQQSTELQQRTLRIVEDRFSAGLSANLDVRRAAADLAQTRSQAGVLRLQRVQAANALTILTGDVPAPIPETPSQEIGSLIPRYGGGPPAGLPADLLRRRPDLLVAEARLAEAAVQVGIERSDLYPRLVLPGTIGIASGGATGLLDSVVGSIGAALDLPLFDGGRRRAEIAAAKAEADARFDEYRRSVLGVLSEVETAMVAIQSYRQRIEALEDAIRQSEEAYTQLNALYREGLSSLFDVLDAQRQLITSRQSLIDSEASLANAVIDFYAAAGAPVEG</sequence>
<keyword evidence="2" id="KW-1134">Transmembrane beta strand</keyword>
<dbReference type="PANTHER" id="PTHR30203:SF29">
    <property type="entry name" value="PROTEIN CYAE"/>
    <property type="match status" value="1"/>
</dbReference>